<comment type="caution">
    <text evidence="1">The sequence shown here is derived from an EMBL/GenBank/DDBJ whole genome shotgun (WGS) entry which is preliminary data.</text>
</comment>
<keyword evidence="2" id="KW-1185">Reference proteome</keyword>
<gene>
    <name evidence="1" type="ORF">J1792_32240</name>
</gene>
<name>A0A939FSR6_9ACTN</name>
<sequence>MDVPFLLHAAELLPGDPQVDDYGPLFGAVARMYARAMDRDIYSSEHLKAGALLHSLIRIPCLEHSNDAFAWHATEAFLALNRHHLEYRPKDAVALVREAAAGTAGVAQIARQLHAWTT</sequence>
<reference evidence="1" key="1">
    <citation type="submission" date="2021-03" db="EMBL/GenBank/DDBJ databases">
        <title>Streptomyces strains.</title>
        <authorList>
            <person name="Lund M.B."/>
            <person name="Toerring T."/>
        </authorList>
    </citation>
    <scope>NUCLEOTIDE SEQUENCE</scope>
    <source>
        <strain evidence="1">JCM 4242</strain>
    </source>
</reference>
<evidence type="ECO:0000313" key="2">
    <source>
        <dbReference type="Proteomes" id="UP000664781"/>
    </source>
</evidence>
<proteinExistence type="predicted"/>
<organism evidence="1 2">
    <name type="scientific">Streptomyces triculaminicus</name>
    <dbReference type="NCBI Taxonomy" id="2816232"/>
    <lineage>
        <taxon>Bacteria</taxon>
        <taxon>Bacillati</taxon>
        <taxon>Actinomycetota</taxon>
        <taxon>Actinomycetes</taxon>
        <taxon>Kitasatosporales</taxon>
        <taxon>Streptomycetaceae</taxon>
        <taxon>Streptomyces</taxon>
    </lineage>
</organism>
<dbReference type="Proteomes" id="UP000664781">
    <property type="component" value="Unassembled WGS sequence"/>
</dbReference>
<evidence type="ECO:0000313" key="1">
    <source>
        <dbReference type="EMBL" id="MBO0657218.1"/>
    </source>
</evidence>
<dbReference type="AlphaFoldDB" id="A0A939FSR6"/>
<accession>A0A939FSR6</accession>
<protein>
    <submittedName>
        <fullName evidence="1">Fic family toxin-antitoxin system, toxin component</fullName>
    </submittedName>
</protein>
<dbReference type="Gene3D" id="1.20.120.1870">
    <property type="entry name" value="Fic/DOC protein, Fido domain"/>
    <property type="match status" value="1"/>
</dbReference>
<dbReference type="EMBL" id="JAFMOF010000007">
    <property type="protein sequence ID" value="MBO0657218.1"/>
    <property type="molecule type" value="Genomic_DNA"/>
</dbReference>
<dbReference type="InterPro" id="IPR053737">
    <property type="entry name" value="Type_II_TA_Toxin"/>
</dbReference>